<sequence>MYRLKAADKPSKPKRSWRCLTNARRLSKDARGVTAIEFAFIAPVLFLVVFAILELGLSFLVEVILDNAVSEAARKIRTGQVFNAEAAGEYDQSDFRADVLDLGGGLLKSVEDGVYISVTSVPDFGRIPDPEPLIEDGEVIMDEPWSPGVRNEVVMVRVIVEWPLITSKMVEVFGQTSNGSRILVATEIFRNEPF</sequence>
<dbReference type="RefSeq" id="WP_068000294.1">
    <property type="nucleotide sequence ID" value="NZ_FOFM01000003.1"/>
</dbReference>
<dbReference type="PATRIC" id="fig|989403.3.peg.8"/>
<comment type="caution">
    <text evidence="3">The sequence shown here is derived from an EMBL/GenBank/DDBJ whole genome shotgun (WGS) entry which is preliminary data.</text>
</comment>
<name>A0A166B7D7_9HYPH</name>
<feature type="domain" description="TadE-like" evidence="2">
    <location>
        <begin position="32"/>
        <end position="74"/>
    </location>
</feature>
<evidence type="ECO:0000256" key="1">
    <source>
        <dbReference type="SAM" id="Phobius"/>
    </source>
</evidence>
<dbReference type="STRING" id="989403.SAMN05421798_103193"/>
<evidence type="ECO:0000259" key="2">
    <source>
        <dbReference type="Pfam" id="PF07811"/>
    </source>
</evidence>
<feature type="transmembrane region" description="Helical" evidence="1">
    <location>
        <begin position="38"/>
        <end position="65"/>
    </location>
</feature>
<keyword evidence="1" id="KW-1133">Transmembrane helix</keyword>
<dbReference type="AlphaFoldDB" id="A0A166B7D7"/>
<dbReference type="EMBL" id="LMCB01000001">
    <property type="protein sequence ID" value="KZL21982.1"/>
    <property type="molecule type" value="Genomic_DNA"/>
</dbReference>
<evidence type="ECO:0000313" key="3">
    <source>
        <dbReference type="EMBL" id="KZL21982.1"/>
    </source>
</evidence>
<dbReference type="Proteomes" id="UP000076577">
    <property type="component" value="Unassembled WGS sequence"/>
</dbReference>
<dbReference type="InterPro" id="IPR012495">
    <property type="entry name" value="TadE-like_dom"/>
</dbReference>
<keyword evidence="1" id="KW-0472">Membrane</keyword>
<gene>
    <name evidence="3" type="ORF">PsAD2_00007</name>
</gene>
<keyword evidence="1" id="KW-0812">Transmembrane</keyword>
<dbReference type="Pfam" id="PF07811">
    <property type="entry name" value="TadE"/>
    <property type="match status" value="1"/>
</dbReference>
<keyword evidence="4" id="KW-1185">Reference proteome</keyword>
<reference evidence="3 4" key="1">
    <citation type="journal article" date="2016" name="Front. Microbiol.">
        <title>Comparative Genomic Analysis Reveals a Diverse Repertoire of Genes Involved in Prokaryote-Eukaryote Interactions within the Pseudovibrio Genus.</title>
        <authorList>
            <person name="Romano S."/>
            <person name="Fernandez-Guerra A."/>
            <person name="Reen F.J."/>
            <person name="Glockner F.O."/>
            <person name="Crowley S.P."/>
            <person name="O'Sullivan O."/>
            <person name="Cotter P.D."/>
            <person name="Adams C."/>
            <person name="Dobson A.D."/>
            <person name="O'Gara F."/>
        </authorList>
    </citation>
    <scope>NUCLEOTIDE SEQUENCE [LARGE SCALE GENOMIC DNA]</scope>
    <source>
        <strain evidence="3 4">Ad2</strain>
    </source>
</reference>
<evidence type="ECO:0000313" key="4">
    <source>
        <dbReference type="Proteomes" id="UP000076577"/>
    </source>
</evidence>
<dbReference type="OrthoDB" id="7990385at2"/>
<proteinExistence type="predicted"/>
<accession>A0A166B7D7</accession>
<organism evidence="3 4">
    <name type="scientific">Pseudovibrio axinellae</name>
    <dbReference type="NCBI Taxonomy" id="989403"/>
    <lineage>
        <taxon>Bacteria</taxon>
        <taxon>Pseudomonadati</taxon>
        <taxon>Pseudomonadota</taxon>
        <taxon>Alphaproteobacteria</taxon>
        <taxon>Hyphomicrobiales</taxon>
        <taxon>Stappiaceae</taxon>
        <taxon>Pseudovibrio</taxon>
    </lineage>
</organism>
<protein>
    <submittedName>
        <fullName evidence="3">TadE-like protein</fullName>
    </submittedName>
</protein>